<dbReference type="PANTHER" id="PTHR33505:SF4">
    <property type="entry name" value="PROTEIN PREY, MITOCHONDRIAL"/>
    <property type="match status" value="1"/>
</dbReference>
<evidence type="ECO:0000256" key="3">
    <source>
        <dbReference type="SAM" id="MobiDB-lite"/>
    </source>
</evidence>
<dbReference type="AlphaFoldDB" id="A0A5A7QFC8"/>
<dbReference type="EMBL" id="BKCP01006737">
    <property type="protein sequence ID" value="GER43678.1"/>
    <property type="molecule type" value="Genomic_DNA"/>
</dbReference>
<dbReference type="Pfam" id="PF03966">
    <property type="entry name" value="Trm112p"/>
    <property type="match status" value="1"/>
</dbReference>
<protein>
    <recommendedName>
        <fullName evidence="2">Protein preY, mitochondrial</fullName>
    </recommendedName>
</protein>
<dbReference type="Gene3D" id="2.20.25.10">
    <property type="match status" value="1"/>
</dbReference>
<evidence type="ECO:0000313" key="4">
    <source>
        <dbReference type="EMBL" id="GER43678.1"/>
    </source>
</evidence>
<gene>
    <name evidence="4" type="ORF">STAS_20543</name>
</gene>
<evidence type="ECO:0000256" key="2">
    <source>
        <dbReference type="ARBA" id="ARBA00040939"/>
    </source>
</evidence>
<organism evidence="4 5">
    <name type="scientific">Striga asiatica</name>
    <name type="common">Asiatic witchweed</name>
    <name type="synonym">Buchnera asiatica</name>
    <dbReference type="NCBI Taxonomy" id="4170"/>
    <lineage>
        <taxon>Eukaryota</taxon>
        <taxon>Viridiplantae</taxon>
        <taxon>Streptophyta</taxon>
        <taxon>Embryophyta</taxon>
        <taxon>Tracheophyta</taxon>
        <taxon>Spermatophyta</taxon>
        <taxon>Magnoliopsida</taxon>
        <taxon>eudicotyledons</taxon>
        <taxon>Gunneridae</taxon>
        <taxon>Pentapetalae</taxon>
        <taxon>asterids</taxon>
        <taxon>lamiids</taxon>
        <taxon>Lamiales</taxon>
        <taxon>Orobanchaceae</taxon>
        <taxon>Buchnereae</taxon>
        <taxon>Striga</taxon>
    </lineage>
</organism>
<name>A0A5A7QFC8_STRAF</name>
<dbReference type="InterPro" id="IPR005651">
    <property type="entry name" value="Trm112-like"/>
</dbReference>
<dbReference type="SUPFAM" id="SSF158997">
    <property type="entry name" value="Trm112p-like"/>
    <property type="match status" value="1"/>
</dbReference>
<dbReference type="Proteomes" id="UP000325081">
    <property type="component" value="Unassembled WGS sequence"/>
</dbReference>
<reference evidence="5" key="1">
    <citation type="journal article" date="2019" name="Curr. Biol.">
        <title>Genome Sequence of Striga asiatica Provides Insight into the Evolution of Plant Parasitism.</title>
        <authorList>
            <person name="Yoshida S."/>
            <person name="Kim S."/>
            <person name="Wafula E.K."/>
            <person name="Tanskanen J."/>
            <person name="Kim Y.M."/>
            <person name="Honaas L."/>
            <person name="Yang Z."/>
            <person name="Spallek T."/>
            <person name="Conn C.E."/>
            <person name="Ichihashi Y."/>
            <person name="Cheong K."/>
            <person name="Cui S."/>
            <person name="Der J.P."/>
            <person name="Gundlach H."/>
            <person name="Jiao Y."/>
            <person name="Hori C."/>
            <person name="Ishida J.K."/>
            <person name="Kasahara H."/>
            <person name="Kiba T."/>
            <person name="Kim M.S."/>
            <person name="Koo N."/>
            <person name="Laohavisit A."/>
            <person name="Lee Y.H."/>
            <person name="Lumba S."/>
            <person name="McCourt P."/>
            <person name="Mortimer J.C."/>
            <person name="Mutuku J.M."/>
            <person name="Nomura T."/>
            <person name="Sasaki-Sekimoto Y."/>
            <person name="Seto Y."/>
            <person name="Wang Y."/>
            <person name="Wakatake T."/>
            <person name="Sakakibara H."/>
            <person name="Demura T."/>
            <person name="Yamaguchi S."/>
            <person name="Yoneyama K."/>
            <person name="Manabe R.I."/>
            <person name="Nelson D.C."/>
            <person name="Schulman A.H."/>
            <person name="Timko M.P."/>
            <person name="dePamphilis C.W."/>
            <person name="Choi D."/>
            <person name="Shirasu K."/>
        </authorList>
    </citation>
    <scope>NUCLEOTIDE SEQUENCE [LARGE SCALE GENOMIC DNA]</scope>
    <source>
        <strain evidence="5">cv. UVA1</strain>
    </source>
</reference>
<dbReference type="OrthoDB" id="1884515at2759"/>
<keyword evidence="5" id="KW-1185">Reference proteome</keyword>
<evidence type="ECO:0000313" key="5">
    <source>
        <dbReference type="Proteomes" id="UP000325081"/>
    </source>
</evidence>
<accession>A0A5A7QFC8</accession>
<evidence type="ECO:0000256" key="1">
    <source>
        <dbReference type="ARBA" id="ARBA00038479"/>
    </source>
</evidence>
<feature type="compositionally biased region" description="Gly residues" evidence="3">
    <location>
        <begin position="1"/>
        <end position="16"/>
    </location>
</feature>
<feature type="region of interest" description="Disordered" evidence="3">
    <location>
        <begin position="1"/>
        <end position="27"/>
    </location>
</feature>
<comment type="similarity">
    <text evidence="1">Belongs to the PREY family.</text>
</comment>
<dbReference type="PANTHER" id="PTHR33505">
    <property type="entry name" value="ZGC:162634"/>
    <property type="match status" value="1"/>
</dbReference>
<proteinExistence type="inferred from homology"/>
<sequence>MKLAGGGWRQSGGGERVNGLNLNENPRHRLTAPATQSAFTTPSTVVRRRNPSKPATYALKMVKGSGFLLKCTTGAGINATLAEILVCPLSKQPLRLCRQTNSLISDSIGVSYPIVDGIPRLVPTDGKVLDADETPISGNVNSVIQKSEKYLKKAHLTKLFSE</sequence>
<comment type="caution">
    <text evidence="4">The sequence shown here is derived from an EMBL/GenBank/DDBJ whole genome shotgun (WGS) entry which is preliminary data.</text>
</comment>